<feature type="compositionally biased region" description="Polar residues" evidence="1">
    <location>
        <begin position="41"/>
        <end position="57"/>
    </location>
</feature>
<protein>
    <submittedName>
        <fullName evidence="2">Uncharacterized protein</fullName>
    </submittedName>
</protein>
<evidence type="ECO:0000313" key="2">
    <source>
        <dbReference type="EMBL" id="KAF2396366.1"/>
    </source>
</evidence>
<feature type="compositionally biased region" description="Low complexity" evidence="1">
    <location>
        <begin position="75"/>
        <end position="95"/>
    </location>
</feature>
<dbReference type="Proteomes" id="UP000799640">
    <property type="component" value="Unassembled WGS sequence"/>
</dbReference>
<accession>A0A6G1HKI2</accession>
<feature type="region of interest" description="Disordered" evidence="1">
    <location>
        <begin position="423"/>
        <end position="468"/>
    </location>
</feature>
<name>A0A6G1HKI2_9PEZI</name>
<gene>
    <name evidence="2" type="ORF">EJ06DRAFT_585248</name>
</gene>
<dbReference type="AlphaFoldDB" id="A0A6G1HKI2"/>
<dbReference type="OrthoDB" id="5307331at2759"/>
<reference evidence="2" key="1">
    <citation type="journal article" date="2020" name="Stud. Mycol.">
        <title>101 Dothideomycetes genomes: a test case for predicting lifestyles and emergence of pathogens.</title>
        <authorList>
            <person name="Haridas S."/>
            <person name="Albert R."/>
            <person name="Binder M."/>
            <person name="Bloem J."/>
            <person name="Labutti K."/>
            <person name="Salamov A."/>
            <person name="Andreopoulos B."/>
            <person name="Baker S."/>
            <person name="Barry K."/>
            <person name="Bills G."/>
            <person name="Bluhm B."/>
            <person name="Cannon C."/>
            <person name="Castanera R."/>
            <person name="Culley D."/>
            <person name="Daum C."/>
            <person name="Ezra D."/>
            <person name="Gonzalez J."/>
            <person name="Henrissat B."/>
            <person name="Kuo A."/>
            <person name="Liang C."/>
            <person name="Lipzen A."/>
            <person name="Lutzoni F."/>
            <person name="Magnuson J."/>
            <person name="Mondo S."/>
            <person name="Nolan M."/>
            <person name="Ohm R."/>
            <person name="Pangilinan J."/>
            <person name="Park H.-J."/>
            <person name="Ramirez L."/>
            <person name="Alfaro M."/>
            <person name="Sun H."/>
            <person name="Tritt A."/>
            <person name="Yoshinaga Y."/>
            <person name="Zwiers L.-H."/>
            <person name="Turgeon B."/>
            <person name="Goodwin S."/>
            <person name="Spatafora J."/>
            <person name="Crous P."/>
            <person name="Grigoriev I."/>
        </authorList>
    </citation>
    <scope>NUCLEOTIDE SEQUENCE</scope>
    <source>
        <strain evidence="2">CBS 262.69</strain>
    </source>
</reference>
<feature type="compositionally biased region" description="Polar residues" evidence="1">
    <location>
        <begin position="145"/>
        <end position="159"/>
    </location>
</feature>
<keyword evidence="3" id="KW-1185">Reference proteome</keyword>
<proteinExistence type="predicted"/>
<organism evidence="2 3">
    <name type="scientific">Trichodelitschia bisporula</name>
    <dbReference type="NCBI Taxonomy" id="703511"/>
    <lineage>
        <taxon>Eukaryota</taxon>
        <taxon>Fungi</taxon>
        <taxon>Dikarya</taxon>
        <taxon>Ascomycota</taxon>
        <taxon>Pezizomycotina</taxon>
        <taxon>Dothideomycetes</taxon>
        <taxon>Dothideomycetes incertae sedis</taxon>
        <taxon>Phaeotrichales</taxon>
        <taxon>Phaeotrichaceae</taxon>
        <taxon>Trichodelitschia</taxon>
    </lineage>
</organism>
<sequence length="468" mass="51591">MAREGEPLPGLTDSPRTATTNAWWALQVGLEAERRAALSPASESMWVSPSSVPSLPQHTDRVPSVSSQGSGETVASSGHYAASSGSQSYSTPGSSEVGYHPYPPSERARKVRARFRVPSSSSEESYAPASTPRVQNAQDKFRVPSISSEESYAPSTSPTRPWIRANRSTSGRSARTRKIATYDVNAAYPLIPPQPEAWAYGEREYVYTERGELRNATYTPEQIWAFIVRNPAKTTLWIQRTPADAIRRYPTAGSAKCRFDCCPIRQAGLPGTILPGHYRVAIDERWGRFGESVDPLVVAGYVHLYCLERFMDFKKLVKAGVDVAVDVRSLSREPGGRWGARVEGEDARVAEVFLAKVGEMPGTGDKAFRPGPEVPYQTTLGWGMQSARNETRGARVRASSSPSNVAVHLGDLEVYLRGKKGKRRVRVQEEEEEEEEEEEGRVTRAATKRMAEEEVGEERGGGKRVRLA</sequence>
<feature type="compositionally biased region" description="Polar residues" evidence="1">
    <location>
        <begin position="64"/>
        <end position="74"/>
    </location>
</feature>
<evidence type="ECO:0000313" key="3">
    <source>
        <dbReference type="Proteomes" id="UP000799640"/>
    </source>
</evidence>
<dbReference type="EMBL" id="ML996707">
    <property type="protein sequence ID" value="KAF2396366.1"/>
    <property type="molecule type" value="Genomic_DNA"/>
</dbReference>
<feature type="compositionally biased region" description="Basic and acidic residues" evidence="1">
    <location>
        <begin position="449"/>
        <end position="461"/>
    </location>
</feature>
<feature type="region of interest" description="Disordered" evidence="1">
    <location>
        <begin position="34"/>
        <end position="174"/>
    </location>
</feature>
<feature type="compositionally biased region" description="Low complexity" evidence="1">
    <location>
        <begin position="118"/>
        <end position="130"/>
    </location>
</feature>
<feature type="compositionally biased region" description="Acidic residues" evidence="1">
    <location>
        <begin position="429"/>
        <end position="439"/>
    </location>
</feature>
<evidence type="ECO:0000256" key="1">
    <source>
        <dbReference type="SAM" id="MobiDB-lite"/>
    </source>
</evidence>